<evidence type="ECO:0000313" key="11">
    <source>
        <dbReference type="Proteomes" id="UP001141253"/>
    </source>
</evidence>
<dbReference type="SMART" id="SM00810">
    <property type="entry name" value="Alpha-amyl_C2"/>
    <property type="match status" value="1"/>
</dbReference>
<comment type="caution">
    <text evidence="10">The sequence shown here is derived from an EMBL/GenBank/DDBJ whole genome shotgun (WGS) entry which is preliminary data.</text>
</comment>
<evidence type="ECO:0000259" key="9">
    <source>
        <dbReference type="SMART" id="SM00810"/>
    </source>
</evidence>
<sequence>MELSFRDGLESEEDSNKSGKRSETFLGLMPGEQEEFIERINASDSDMISCVLPTIFYDHFYDFGIRDVITELIEARRRTGVHCRSSVKIYHANNEGYVAQIGDKLVMKLGHFDWNPSKENNLDGSWQKFVDKGSDYQLWLRQ</sequence>
<dbReference type="EMBL" id="JAPFFI010000013">
    <property type="protein sequence ID" value="KAJ6371240.1"/>
    <property type="molecule type" value="Genomic_DNA"/>
</dbReference>
<dbReference type="Gene3D" id="2.60.40.1180">
    <property type="entry name" value="Golgi alpha-mannosidase II"/>
    <property type="match status" value="1"/>
</dbReference>
<feature type="region of interest" description="Disordered" evidence="8">
    <location>
        <begin position="1"/>
        <end position="23"/>
    </location>
</feature>
<name>A0ABQ9B2A2_9ROSI</name>
<evidence type="ECO:0000256" key="6">
    <source>
        <dbReference type="ARBA" id="ARBA00023277"/>
    </source>
</evidence>
<dbReference type="Pfam" id="PF07821">
    <property type="entry name" value="Alpha-amyl_C2"/>
    <property type="match status" value="1"/>
</dbReference>
<reference evidence="10" key="2">
    <citation type="journal article" date="2023" name="Int. J. Mol. Sci.">
        <title>De Novo Assembly and Annotation of 11 Diverse Shrub Willow (Salix) Genomes Reveals Novel Gene Organization in Sex-Linked Regions.</title>
        <authorList>
            <person name="Hyden B."/>
            <person name="Feng K."/>
            <person name="Yates T.B."/>
            <person name="Jawdy S."/>
            <person name="Cereghino C."/>
            <person name="Smart L.B."/>
            <person name="Muchero W."/>
        </authorList>
    </citation>
    <scope>NUCLEOTIDE SEQUENCE</scope>
    <source>
        <tissue evidence="10">Shoot tip</tissue>
    </source>
</reference>
<evidence type="ECO:0000313" key="10">
    <source>
        <dbReference type="EMBL" id="KAJ6371240.1"/>
    </source>
</evidence>
<dbReference type="Proteomes" id="UP001141253">
    <property type="component" value="Chromosome 17"/>
</dbReference>
<evidence type="ECO:0000256" key="7">
    <source>
        <dbReference type="ARBA" id="ARBA00023295"/>
    </source>
</evidence>
<protein>
    <recommendedName>
        <fullName evidence="4">alpha-amylase</fullName>
        <ecNumber evidence="4">3.2.1.1</ecNumber>
    </recommendedName>
</protein>
<keyword evidence="11" id="KW-1185">Reference proteome</keyword>
<dbReference type="SUPFAM" id="SSF51011">
    <property type="entry name" value="Glycosyl hydrolase domain"/>
    <property type="match status" value="1"/>
</dbReference>
<evidence type="ECO:0000256" key="8">
    <source>
        <dbReference type="SAM" id="MobiDB-lite"/>
    </source>
</evidence>
<organism evidence="10 11">
    <name type="scientific">Salix suchowensis</name>
    <dbReference type="NCBI Taxonomy" id="1278906"/>
    <lineage>
        <taxon>Eukaryota</taxon>
        <taxon>Viridiplantae</taxon>
        <taxon>Streptophyta</taxon>
        <taxon>Embryophyta</taxon>
        <taxon>Tracheophyta</taxon>
        <taxon>Spermatophyta</taxon>
        <taxon>Magnoliopsida</taxon>
        <taxon>eudicotyledons</taxon>
        <taxon>Gunneridae</taxon>
        <taxon>Pentapetalae</taxon>
        <taxon>rosids</taxon>
        <taxon>fabids</taxon>
        <taxon>Malpighiales</taxon>
        <taxon>Salicaceae</taxon>
        <taxon>Saliceae</taxon>
        <taxon>Salix</taxon>
    </lineage>
</organism>
<proteinExistence type="inferred from homology"/>
<dbReference type="InterPro" id="IPR013780">
    <property type="entry name" value="Glyco_hydro_b"/>
</dbReference>
<dbReference type="PANTHER" id="PTHR43447">
    <property type="entry name" value="ALPHA-AMYLASE"/>
    <property type="match status" value="1"/>
</dbReference>
<evidence type="ECO:0000256" key="3">
    <source>
        <dbReference type="ARBA" id="ARBA00008061"/>
    </source>
</evidence>
<comment type="similarity">
    <text evidence="3">Belongs to the glycosyl hydrolase 13 family.</text>
</comment>
<dbReference type="InterPro" id="IPR012850">
    <property type="entry name" value="A-amylase_bs_C"/>
</dbReference>
<evidence type="ECO:0000256" key="5">
    <source>
        <dbReference type="ARBA" id="ARBA00022801"/>
    </source>
</evidence>
<keyword evidence="6" id="KW-0119">Carbohydrate metabolism</keyword>
<evidence type="ECO:0000256" key="4">
    <source>
        <dbReference type="ARBA" id="ARBA00012595"/>
    </source>
</evidence>
<comment type="catalytic activity">
    <reaction evidence="1">
        <text>Endohydrolysis of (1-&gt;4)-alpha-D-glucosidic linkages in polysaccharides containing three or more (1-&gt;4)-alpha-linked D-glucose units.</text>
        <dbReference type="EC" id="3.2.1.1"/>
    </reaction>
</comment>
<gene>
    <name evidence="10" type="ORF">OIU77_001694</name>
</gene>
<reference evidence="10" key="1">
    <citation type="submission" date="2022-10" db="EMBL/GenBank/DDBJ databases">
        <authorList>
            <person name="Hyden B.L."/>
            <person name="Feng K."/>
            <person name="Yates T."/>
            <person name="Jawdy S."/>
            <person name="Smart L.B."/>
            <person name="Muchero W."/>
        </authorList>
    </citation>
    <scope>NUCLEOTIDE SEQUENCE</scope>
    <source>
        <tissue evidence="10">Shoot tip</tissue>
    </source>
</reference>
<accession>A0ABQ9B2A2</accession>
<feature type="domain" description="Alpha-amylase C-terminal beta-sheet" evidence="9">
    <location>
        <begin position="77"/>
        <end position="141"/>
    </location>
</feature>
<comment type="cofactor">
    <cofactor evidence="2">
        <name>Ca(2+)</name>
        <dbReference type="ChEBI" id="CHEBI:29108"/>
    </cofactor>
</comment>
<evidence type="ECO:0000256" key="1">
    <source>
        <dbReference type="ARBA" id="ARBA00000548"/>
    </source>
</evidence>
<keyword evidence="7" id="KW-0326">Glycosidase</keyword>
<dbReference type="EC" id="3.2.1.1" evidence="4"/>
<dbReference type="Gene3D" id="3.20.20.80">
    <property type="entry name" value="Glycosidases"/>
    <property type="match status" value="1"/>
</dbReference>
<keyword evidence="5" id="KW-0378">Hydrolase</keyword>
<evidence type="ECO:0000256" key="2">
    <source>
        <dbReference type="ARBA" id="ARBA00001913"/>
    </source>
</evidence>